<dbReference type="Pfam" id="PF00400">
    <property type="entry name" value="WD40"/>
    <property type="match status" value="1"/>
</dbReference>
<keyword evidence="4" id="KW-0175">Coiled coil</keyword>
<evidence type="ECO:0000256" key="3">
    <source>
        <dbReference type="PROSITE-ProRule" id="PRU00221"/>
    </source>
</evidence>
<keyword evidence="2" id="KW-0677">Repeat</keyword>
<dbReference type="PROSITE" id="PS50294">
    <property type="entry name" value="WD_REPEATS_REGION"/>
    <property type="match status" value="1"/>
</dbReference>
<keyword evidence="1 3" id="KW-0853">WD repeat</keyword>
<dbReference type="InterPro" id="IPR007111">
    <property type="entry name" value="NACHT_NTPase"/>
</dbReference>
<accession>A0A8S1LQK2</accession>
<dbReference type="PROSITE" id="PS50082">
    <property type="entry name" value="WD_REPEATS_2"/>
    <property type="match status" value="1"/>
</dbReference>
<evidence type="ECO:0000259" key="5">
    <source>
        <dbReference type="Pfam" id="PF05729"/>
    </source>
</evidence>
<dbReference type="InterPro" id="IPR050349">
    <property type="entry name" value="WD_LIS1/nudF_dynein_reg"/>
</dbReference>
<gene>
    <name evidence="6" type="ORF">PSON_ATCC_30995.1.T0220146</name>
</gene>
<keyword evidence="7" id="KW-1185">Reference proteome</keyword>
<feature type="coiled-coil region" evidence="4">
    <location>
        <begin position="979"/>
        <end position="1047"/>
    </location>
</feature>
<dbReference type="OrthoDB" id="10250769at2759"/>
<evidence type="ECO:0000256" key="1">
    <source>
        <dbReference type="ARBA" id="ARBA00022574"/>
    </source>
</evidence>
<feature type="coiled-coil region" evidence="4">
    <location>
        <begin position="3605"/>
        <end position="3632"/>
    </location>
</feature>
<organism evidence="6 7">
    <name type="scientific">Paramecium sonneborni</name>
    <dbReference type="NCBI Taxonomy" id="65129"/>
    <lineage>
        <taxon>Eukaryota</taxon>
        <taxon>Sar</taxon>
        <taxon>Alveolata</taxon>
        <taxon>Ciliophora</taxon>
        <taxon>Intramacronucleata</taxon>
        <taxon>Oligohymenophorea</taxon>
        <taxon>Peniculida</taxon>
        <taxon>Parameciidae</taxon>
        <taxon>Paramecium</taxon>
    </lineage>
</organism>
<dbReference type="SMART" id="SM00320">
    <property type="entry name" value="WD40"/>
    <property type="match status" value="8"/>
</dbReference>
<evidence type="ECO:0000256" key="2">
    <source>
        <dbReference type="ARBA" id="ARBA00022737"/>
    </source>
</evidence>
<feature type="domain" description="NACHT" evidence="5">
    <location>
        <begin position="1408"/>
        <end position="1576"/>
    </location>
</feature>
<proteinExistence type="predicted"/>
<feature type="repeat" description="WD" evidence="3">
    <location>
        <begin position="3522"/>
        <end position="3556"/>
    </location>
</feature>
<comment type="caution">
    <text evidence="6">The sequence shown here is derived from an EMBL/GenBank/DDBJ whole genome shotgun (WGS) entry which is preliminary data.</text>
</comment>
<dbReference type="InterPro" id="IPR001680">
    <property type="entry name" value="WD40_rpt"/>
</dbReference>
<protein>
    <recommendedName>
        <fullName evidence="5">NACHT domain-containing protein</fullName>
    </recommendedName>
</protein>
<feature type="coiled-coil region" evidence="4">
    <location>
        <begin position="1295"/>
        <end position="1329"/>
    </location>
</feature>
<dbReference type="Proteomes" id="UP000692954">
    <property type="component" value="Unassembled WGS sequence"/>
</dbReference>
<dbReference type="InterPro" id="IPR019775">
    <property type="entry name" value="WD40_repeat_CS"/>
</dbReference>
<dbReference type="Pfam" id="PF05729">
    <property type="entry name" value="NACHT"/>
    <property type="match status" value="1"/>
</dbReference>
<dbReference type="PANTHER" id="PTHR44129">
    <property type="entry name" value="WD REPEAT-CONTAINING PROTEIN POP1"/>
    <property type="match status" value="1"/>
</dbReference>
<evidence type="ECO:0000313" key="6">
    <source>
        <dbReference type="EMBL" id="CAD8066866.1"/>
    </source>
</evidence>
<dbReference type="EMBL" id="CAJJDN010000022">
    <property type="protein sequence ID" value="CAD8066866.1"/>
    <property type="molecule type" value="Genomic_DNA"/>
</dbReference>
<reference evidence="6" key="1">
    <citation type="submission" date="2021-01" db="EMBL/GenBank/DDBJ databases">
        <authorList>
            <consortium name="Genoscope - CEA"/>
            <person name="William W."/>
        </authorList>
    </citation>
    <scope>NUCLEOTIDE SEQUENCE</scope>
</reference>
<evidence type="ECO:0000256" key="4">
    <source>
        <dbReference type="SAM" id="Coils"/>
    </source>
</evidence>
<name>A0A8S1LQK2_9CILI</name>
<feature type="coiled-coil region" evidence="4">
    <location>
        <begin position="1198"/>
        <end position="1250"/>
    </location>
</feature>
<dbReference type="PROSITE" id="PS00678">
    <property type="entry name" value="WD_REPEATS_1"/>
    <property type="match status" value="1"/>
</dbReference>
<sequence>MEVTTCSLNFVKKIWQIIHKDKITQLITFIFKRLSSNRGLCLKMQYELILSCIPPIDFIILANPRQKYRKICHNYFPKKVNIDKVFKSFFKKREFQARNCGVGNEKYSSMINSLQFNYIFGELQKSTRKLNQKFLVSKSKFLIGIPKMIQNNVQLRGGGICNSKGYKVPQLDQKIVKKIEIPDQFLTLLDQQSQRIIQQNLSNFNLNDSLLSIQWFVYNQQHFNSICFDDRAIQTAYNQIEYTIEQFLKVIPIYIKQSGILALNLLHIVNDLFRIIFTYQIKFTTHVFIESKKMQFQVYIEEINIEFEQQKLNVWSTGIEYEIKLIKTVLSHLRTNFNDQVLALSTLYELFSSFVSMKISDQLISKLVTAGKKFLPSLYDQYYDNPLSRYTCYYYFENTRWAIIKTLEQELSVKLTSIELSKVYNQYILNSEDWTIHYCWLNMISDLLSYRPIKQLEISNDYNHLQEDKYIFRLPYNKYEAKITLFQDHCALKSENLINNLKVQGFRHLQQFSEWLLQKNLEQQQINNNQSNKSEMMLWNYYLNFEFKQNNKPKNYFDEFIQTLFCNKMMIKIKLFIQLYEMYKKQMIQSYQDKQDSFQVLQSNSNSTVLLINMEIDNIKQLLRQCLRGFQQIVYLLFLIDQGLNLEVLRIDEFLKLINDSSQESQKKYQKQIEQFSNNYDKLKIFINYDIRKIFKNIIQSQAELMKEICENENQITEYRSNETKIQFQDICFFKQEEKDKLEIANSLTKVISEIQNLKKDALELKNNLEFNNFNNYHFNNKEFIELIQKFYKDNILEFYIQQIDEKKEIINQLAQGDEKIIEDISGKFKLFHFLKSAFKKLLKLHIFQLTLFQGAINSLNINEDRNNHVVQNKMEIFQKEVIQTLQNLLQSPQLKQLFNSQTNEKESSKISKSLEILIQQIGQEQIIIQQNYGQNDENVNKYISSLKDIEIKLLKVKISQNFVKEDFDEISKQISNCLTSQQKSLEKQQIERNKLNKKKLNIDILCKDAEQKLNDLKNQMKKYIKYKDEIQLAKKEQNNINKIQIESMFECYFNDFNKIINQEEQKEYTIFQDKKFNIIYLNKFDQNEEKNYQKVKIYELFQDCQLCNIDIKNEMLTTKIKIDSSFQFILDELENVSKVKIKNSFFDKIKNQIFDRFKSQSYKVRECLLYNLEKIQSKVQEKRIILFCQQLIKEMWISEKNANVRQLLKNKEMIETQKKIFSVDIQQFSNQVENEFKIKIQQIEQLEQQIRLEGKSVEGEQLEKQLNQEFLKFEESFDNISEMSNKLDLSLIFLKEIVKDLKQIKSSIEKLQDTIQIIGNDLRKLRGKKFYELLKIRQKRIIAQRKTYSFDSIYIELITKEYNPETGDEIPTQNQKSFSTLLSEKTEDYDPEINEFLWFDKNKDKDVLLLRGQAGSGKSRAATKIEEVLWYIKEKVKPHWTPIYISLPGLKDPIHNLIAEALSSEYYQFDNNQIKEFKESICNGTLNCVFILDSYDEMKQKFIQENLYTTNKLKSEFNIMEPGKKIKIIITTRNEILTYKGYQKQFQGEHLKYLKEVEIQPFEDEQRDQYIKEYCQLTVKRMVKIFYEQAKLLQGQLSNIDELLKIWEKLNQKVMQKLIVDDQDSILQKMQIEKIIEILKMEPCFQQISEELYEVLRKDLSELWNYQKFKKTIENLQRQELMQTPFMMSIVVQVLPGMINQSYKNQSQLNTFQKNYMKFKLHKLKSIQFQLKQNQQNKDVIEASKSYSQQNQGPQNNFFEEMQEQIKMETDQIIKILEDKKFFQIYSLSDKLEYNQTKIILNNKIEIEIGENVDFVVKVLKMNKKMKVTDFYEYFVQFYHEQQLQKWRDIGKAQNYEGLLVDLQDFSESLALEMTMYQQIQINYKPKGKLSIKKMQNHGLENEWEDQYFNNLLGEQEYNKVLKSCVLLIAKGSAYSFLHKSIQEYFVARYLYRFINEITNQNAKNLDQLLKECLLNNQNFNLSYIQFYGSITLMKIYIENKPTLIKKLITLIQQIKTNKNCIQLISNLMYILSQLQVVIDGVDLQGICLQNTDLGQLNLFKCDLSGSEFLNVRIDACNFNCSILNCVRWYDTICSEIPDINLSQKTIIYVTLSSNNQILACGSNEGELILLNMNNRETIKTFKENSEMIEKIVFSINNNYLAALQNQLIIILNTTQVDNPIKQHLIELARPHRKQSITFTIDSQFLCYNCQHFLFLWDIKKQYQEQIQLNQESKIEQLCYSPDGKWLAIAFQNKFKLLEISELNTVQQDIIQDIEAQQICQLEFAKNGNILFLRDKEFYFQFWDVTIKKNIKLIKRIPVNKYAKAFYFSPNFDYFIQQIPQKDSFDSKKYQFEKLELFRDIKATSKWPIKIKTEIQQFILSPDGNLIYIALTNQIFVYNIQYSTQKEILKKVENNIEIIQLSYDGHFLAIGLKNGNILLWNTIYNKQISIIEESQRITDLKFSKNNKYLSACSNQTSSFWNIEDKSNIISINKFPNRNKNMQQELHISSKDDFIIFLLKQERMLLIYDLLNNIYIDTKLYGINCCDFHPIDGVFAFASLFIEFATVKNGKVKQLYQINLECITFIQFLSNGDYLACINNKSSSLYIFNTRNLKNENCFPLYYFERISSTQGIARLALSTNSFVSIFQLENREFIINNLSEFIMSTQDNLKVFQFNTFAISDQLFVTLVDDNLQFYQLGQLEKVNEIQIEELKFCKKLKFSIDNKYLMGVQESQIILIDIEDMYSTQKYFIKVVGIQDSYFLQNNSIAILLYDVIQIWKSNKQNQKELEFSSLIQSYENIALNSNGKTIALSEDSFLTLTNFDQSRVEFISSYHLKIRNINGICFNKKGEIFIQDEYQGRHIFNKQFTLLSSSKDEKLFNPLDLKKAVIDDPFVYGCQWVSDDVHIVLCNRQDLFLFSKQNLNSPTQTFNGIEGFSIQQNYLVMFDQQKIKIYDISSNIHLNTLQLEVKNLYLSNDTDTLLSCQDNSIIKVFNIKTYKQNNINRNLDKEIINYCNFSLDSQTLFYKTNKGQNILNIYENHIEQLNNDYSILLFSLDRTLVLCKEKRGYVVYDSQFKIISTLNINFNKELDLEYCKLTKEYLFVTGSESWAICIKNNQNNLKQGKWLQIESNFKQSNSETKICVWDDKYSSITIYSLPEMYRIIFNYQINQNKILDVSFSMDDSVIAIGFKERIEFINIETQTLMNIWEEINILQIDFTSNYFIIRNSQQIDFWQRESFNNRLLIKSLDSQNCVKHQVSKDGTHLIQIYASDIKIWKLTNFEMVKELSLNSFCIIKQVIISPDNQKLCVTNTKYKKENVYYFSLYFIYEEYKKFQSDIPNSEIAPCFSNDSRLLFVILDHNIYYLPVLYDCKILKKINHSDLLFEDQNQVQLIEKNSQFEINLISYNQNYLIILKKESNKSTQKYYLTKLEGAIDFTSASQLRIDSHYFSVSEDLKYLLLEDIVNREFQLWDLQKLSLIKQFGEFGYKHHCFSKSSVFLSSLNSYKKDMEIIVLKDLKSKFIKYQNYSQIKSLKFSNEEEILISGHDDGTVRFWNVRMKIQLFLIKTSTTEVSFIDLSPDNLWLAVITDRMHIYKFSKCKLCLNQLLKQQSELEETEKIKNQMSRENSNQRTRNNRQNFLNQLFSSEIEVDIQQLDYDNQQQYLDNQQLDSDNQQQYLDNQQQNLDSQQSDLDNYQQDQDQNINSDIEVNYPICWRTQPFLEFVQAEQCFLFEAEIMDNQGHTLNELFFQKGAVREQERNE</sequence>
<evidence type="ECO:0000313" key="7">
    <source>
        <dbReference type="Proteomes" id="UP000692954"/>
    </source>
</evidence>